<evidence type="ECO:0000313" key="4">
    <source>
        <dbReference type="EMBL" id="UUI03004.1"/>
    </source>
</evidence>
<dbReference type="PANTHER" id="PTHR42760">
    <property type="entry name" value="SHORT-CHAIN DEHYDROGENASES/REDUCTASES FAMILY MEMBER"/>
    <property type="match status" value="1"/>
</dbReference>
<accession>A0ABY5JT84</accession>
<keyword evidence="5" id="KW-1185">Reference proteome</keyword>
<dbReference type="PROSITE" id="PS00061">
    <property type="entry name" value="ADH_SHORT"/>
    <property type="match status" value="1"/>
</dbReference>
<reference evidence="4" key="1">
    <citation type="submission" date="2022-07" db="EMBL/GenBank/DDBJ databases">
        <title>FELIX.</title>
        <authorList>
            <person name="Wan K.H."/>
            <person name="Park S."/>
            <person name="Lawrence Q."/>
            <person name="Eichenberger J.P."/>
            <person name="Booth B.W."/>
            <person name="Piaggio A.J."/>
            <person name="Chandler J.C."/>
            <person name="Franklin A.B."/>
            <person name="Celniker S.E."/>
        </authorList>
    </citation>
    <scope>NUCLEOTIDE SEQUENCE</scope>
    <source>
        <strain evidence="4">QA-1986 374</strain>
    </source>
</reference>
<name>A0ABY5JT84_9BACI</name>
<dbReference type="InterPro" id="IPR036291">
    <property type="entry name" value="NAD(P)-bd_dom_sf"/>
</dbReference>
<dbReference type="Pfam" id="PF00106">
    <property type="entry name" value="adh_short"/>
    <property type="match status" value="1"/>
</dbReference>
<dbReference type="InterPro" id="IPR002347">
    <property type="entry name" value="SDR_fam"/>
</dbReference>
<dbReference type="EMBL" id="CP101914">
    <property type="protein sequence ID" value="UUI03004.1"/>
    <property type="molecule type" value="Genomic_DNA"/>
</dbReference>
<proteinExistence type="inferred from homology"/>
<dbReference type="PANTHER" id="PTHR42760:SF133">
    <property type="entry name" value="3-OXOACYL-[ACYL-CARRIER-PROTEIN] REDUCTASE"/>
    <property type="match status" value="1"/>
</dbReference>
<dbReference type="PRINTS" id="PR00081">
    <property type="entry name" value="GDHRDH"/>
</dbReference>
<dbReference type="RefSeq" id="WP_256708187.1">
    <property type="nucleotide sequence ID" value="NZ_CP101914.1"/>
</dbReference>
<evidence type="ECO:0000256" key="3">
    <source>
        <dbReference type="RuleBase" id="RU000363"/>
    </source>
</evidence>
<gene>
    <name evidence="4" type="ORF">NP439_23735</name>
</gene>
<evidence type="ECO:0000313" key="5">
    <source>
        <dbReference type="Proteomes" id="UP001059773"/>
    </source>
</evidence>
<evidence type="ECO:0000256" key="1">
    <source>
        <dbReference type="ARBA" id="ARBA00006484"/>
    </source>
</evidence>
<dbReference type="CDD" id="cd05233">
    <property type="entry name" value="SDR_c"/>
    <property type="match status" value="1"/>
</dbReference>
<protein>
    <submittedName>
        <fullName evidence="4">SDR family oxidoreductase</fullName>
    </submittedName>
</protein>
<evidence type="ECO:0000256" key="2">
    <source>
        <dbReference type="ARBA" id="ARBA00023002"/>
    </source>
</evidence>
<dbReference type="SUPFAM" id="SSF51735">
    <property type="entry name" value="NAD(P)-binding Rossmann-fold domains"/>
    <property type="match status" value="1"/>
</dbReference>
<sequence>MSKKWINLEKKVIIVTGGSSGIGERMVENLCDNGAQVVIADLHENDKFKFNKDILFVECNVAQKESVNSMVQTVVDKYGKIDGLVNNAGVSRPRLLVDYHGTEDGYELTEEDFDFMVNVNQKGVFLCSQAVAKQMATQNSGVIVNMSSEAGIEGSKGQSAYSATKAAVHAFTLSWAKELGHLGIRVVGVAPGINERTPMNNDENFKALAYARGTKVEETVSDYTKIIPLGRPGKLEEVADLISYLVSDHSSYITGTTINITGGKSRG</sequence>
<dbReference type="Gene3D" id="3.40.50.720">
    <property type="entry name" value="NAD(P)-binding Rossmann-like Domain"/>
    <property type="match status" value="1"/>
</dbReference>
<comment type="similarity">
    <text evidence="1 3">Belongs to the short-chain dehydrogenases/reductases (SDR) family.</text>
</comment>
<keyword evidence="2" id="KW-0560">Oxidoreductase</keyword>
<dbReference type="PRINTS" id="PR00080">
    <property type="entry name" value="SDRFAMILY"/>
</dbReference>
<dbReference type="InterPro" id="IPR020904">
    <property type="entry name" value="Sc_DH/Rdtase_CS"/>
</dbReference>
<dbReference type="Proteomes" id="UP001059773">
    <property type="component" value="Chromosome"/>
</dbReference>
<dbReference type="NCBIfam" id="NF004817">
    <property type="entry name" value="PRK06171.1"/>
    <property type="match status" value="1"/>
</dbReference>
<organism evidence="4 5">
    <name type="scientific">Oceanobacillus jeddahense</name>
    <dbReference type="NCBI Taxonomy" id="1462527"/>
    <lineage>
        <taxon>Bacteria</taxon>
        <taxon>Bacillati</taxon>
        <taxon>Bacillota</taxon>
        <taxon>Bacilli</taxon>
        <taxon>Bacillales</taxon>
        <taxon>Bacillaceae</taxon>
        <taxon>Oceanobacillus</taxon>
    </lineage>
</organism>